<proteinExistence type="predicted"/>
<accession>A0AAV4BLK9</accession>
<evidence type="ECO:0000256" key="1">
    <source>
        <dbReference type="SAM" id="Phobius"/>
    </source>
</evidence>
<keyword evidence="3" id="KW-1185">Reference proteome</keyword>
<protein>
    <submittedName>
        <fullName evidence="2">Uncharacterized protein</fullName>
    </submittedName>
</protein>
<evidence type="ECO:0000313" key="3">
    <source>
        <dbReference type="Proteomes" id="UP000735302"/>
    </source>
</evidence>
<keyword evidence="1" id="KW-1133">Transmembrane helix</keyword>
<name>A0AAV4BLK9_9GAST</name>
<keyword evidence="1" id="KW-0812">Transmembrane</keyword>
<gene>
    <name evidence="2" type="ORF">PoB_004570400</name>
</gene>
<dbReference type="Proteomes" id="UP000735302">
    <property type="component" value="Unassembled WGS sequence"/>
</dbReference>
<keyword evidence="1" id="KW-0472">Membrane</keyword>
<reference evidence="2 3" key="1">
    <citation type="journal article" date="2021" name="Elife">
        <title>Chloroplast acquisition without the gene transfer in kleptoplastic sea slugs, Plakobranchus ocellatus.</title>
        <authorList>
            <person name="Maeda T."/>
            <person name="Takahashi S."/>
            <person name="Yoshida T."/>
            <person name="Shimamura S."/>
            <person name="Takaki Y."/>
            <person name="Nagai Y."/>
            <person name="Toyoda A."/>
            <person name="Suzuki Y."/>
            <person name="Arimoto A."/>
            <person name="Ishii H."/>
            <person name="Satoh N."/>
            <person name="Nishiyama T."/>
            <person name="Hasebe M."/>
            <person name="Maruyama T."/>
            <person name="Minagawa J."/>
            <person name="Obokata J."/>
            <person name="Shigenobu S."/>
        </authorList>
    </citation>
    <scope>NUCLEOTIDE SEQUENCE [LARGE SCALE GENOMIC DNA]</scope>
</reference>
<evidence type="ECO:0000313" key="2">
    <source>
        <dbReference type="EMBL" id="GFO19199.1"/>
    </source>
</evidence>
<dbReference type="EMBL" id="BLXT01005052">
    <property type="protein sequence ID" value="GFO19199.1"/>
    <property type="molecule type" value="Genomic_DNA"/>
</dbReference>
<feature type="transmembrane region" description="Helical" evidence="1">
    <location>
        <begin position="67"/>
        <end position="85"/>
    </location>
</feature>
<organism evidence="2 3">
    <name type="scientific">Plakobranchus ocellatus</name>
    <dbReference type="NCBI Taxonomy" id="259542"/>
    <lineage>
        <taxon>Eukaryota</taxon>
        <taxon>Metazoa</taxon>
        <taxon>Spiralia</taxon>
        <taxon>Lophotrochozoa</taxon>
        <taxon>Mollusca</taxon>
        <taxon>Gastropoda</taxon>
        <taxon>Heterobranchia</taxon>
        <taxon>Euthyneura</taxon>
        <taxon>Panpulmonata</taxon>
        <taxon>Sacoglossa</taxon>
        <taxon>Placobranchoidea</taxon>
        <taxon>Plakobranchidae</taxon>
        <taxon>Plakobranchus</taxon>
    </lineage>
</organism>
<comment type="caution">
    <text evidence="2">The sequence shown here is derived from an EMBL/GenBank/DDBJ whole genome shotgun (WGS) entry which is preliminary data.</text>
</comment>
<dbReference type="AlphaFoldDB" id="A0AAV4BLK9"/>
<sequence length="87" mass="9773">MEIRGNSGAPLRYHCWVRTMLMVTLLEGPHVLLVDSLDIDGYSYYQSWIRMILLVGLHDTTGRSSWYNWWVCIALLVGTIGATAGSA</sequence>